<dbReference type="AlphaFoldDB" id="A0A0C3MFN6"/>
<dbReference type="Pfam" id="PF04198">
    <property type="entry name" value="Sugar-bind"/>
    <property type="match status" value="1"/>
</dbReference>
<evidence type="ECO:0000313" key="7">
    <source>
        <dbReference type="Proteomes" id="UP000478995"/>
    </source>
</evidence>
<evidence type="ECO:0000256" key="4">
    <source>
        <dbReference type="ARBA" id="ARBA00023163"/>
    </source>
</evidence>
<dbReference type="Pfam" id="PF13412">
    <property type="entry name" value="HTH_24"/>
    <property type="match status" value="1"/>
</dbReference>
<dbReference type="InterPro" id="IPR036390">
    <property type="entry name" value="WH_DNA-bd_sf"/>
</dbReference>
<keyword evidence="3" id="KW-0238">DNA-binding</keyword>
<evidence type="ECO:0000256" key="1">
    <source>
        <dbReference type="ARBA" id="ARBA00010466"/>
    </source>
</evidence>
<keyword evidence="2" id="KW-0805">Transcription regulation</keyword>
<dbReference type="InterPro" id="IPR051054">
    <property type="entry name" value="SorC_transcr_regulators"/>
</dbReference>
<evidence type="ECO:0000259" key="5">
    <source>
        <dbReference type="Pfam" id="PF04198"/>
    </source>
</evidence>
<feature type="domain" description="Sugar-binding" evidence="5">
    <location>
        <begin position="56"/>
        <end position="313"/>
    </location>
</feature>
<dbReference type="InterPro" id="IPR007324">
    <property type="entry name" value="Sugar-bd_dom_put"/>
</dbReference>
<dbReference type="Gene3D" id="3.40.50.1360">
    <property type="match status" value="1"/>
</dbReference>
<organism evidence="6 7">
    <name type="scientific">Clostridium botulinum</name>
    <dbReference type="NCBI Taxonomy" id="1491"/>
    <lineage>
        <taxon>Bacteria</taxon>
        <taxon>Bacillati</taxon>
        <taxon>Bacillota</taxon>
        <taxon>Clostridia</taxon>
        <taxon>Eubacteriales</taxon>
        <taxon>Clostridiaceae</taxon>
        <taxon>Clostridium</taxon>
    </lineage>
</organism>
<dbReference type="RefSeq" id="WP_003384595.1">
    <property type="nucleotide sequence ID" value="NZ_CABMIC010000010.1"/>
</dbReference>
<dbReference type="GO" id="GO:0030246">
    <property type="term" value="F:carbohydrate binding"/>
    <property type="evidence" value="ECO:0007669"/>
    <property type="project" value="InterPro"/>
</dbReference>
<keyword evidence="4" id="KW-0804">Transcription</keyword>
<dbReference type="OMA" id="WGRSTIH"/>
<reference evidence="6 7" key="1">
    <citation type="submission" date="2019-04" db="EMBL/GenBank/DDBJ databases">
        <title>Genome sequencing of Clostridium botulinum Groups I-IV and Clostridium butyricum.</title>
        <authorList>
            <person name="Brunt J."/>
            <person name="Van Vliet A.H.M."/>
            <person name="Stringer S.C."/>
            <person name="Carter A.T."/>
            <person name="Peck M.W."/>
        </authorList>
    </citation>
    <scope>NUCLEOTIDE SEQUENCE [LARGE SCALE GENOMIC DNA]</scope>
    <source>
        <strain evidence="6 7">IFR 18/037</strain>
    </source>
</reference>
<evidence type="ECO:0000313" key="6">
    <source>
        <dbReference type="EMBL" id="NFG17872.1"/>
    </source>
</evidence>
<dbReference type="EMBL" id="SWOY01000005">
    <property type="protein sequence ID" value="NFG17872.1"/>
    <property type="molecule type" value="Genomic_DNA"/>
</dbReference>
<protein>
    <submittedName>
        <fullName evidence="6">Sugar-binding transcriptional regulator</fullName>
    </submittedName>
</protein>
<accession>A0A0C3MFN6</accession>
<dbReference type="GO" id="GO:0003677">
    <property type="term" value="F:DNA binding"/>
    <property type="evidence" value="ECO:0007669"/>
    <property type="project" value="UniProtKB-KW"/>
</dbReference>
<sequence length="323" mass="36222">MKYDDRILYKVAQMYYIDNMTQSEIAKRLGQYRTTISRMLKKAREEGIVTINIKNNFDGCFQLEDALEKNFNLKEAIVIPTDEDEVESIRLKKLGQAGSEFLKRILKDGDILGFAWGKSVGEVANTLKDCKNVSANIVPLVGGPPSDMDNKYHVNTIVSRVSDEFKAKGHYFYAPAITAEKSTKEAIMNDSNFKGILELWDKVNKAIVGIGAPLKGNNLIWSGYFGDEDIQLLKDVDAVGDICSRFFDINGNIVDEKVKDRIISVELEKLKEMEYSIAVAESSEKAWSILGALNGGFVNVLITNNETAETVLNLHEQFTKNKK</sequence>
<dbReference type="SUPFAM" id="SSF46785">
    <property type="entry name" value="Winged helix' DNA-binding domain"/>
    <property type="match status" value="1"/>
</dbReference>
<dbReference type="Proteomes" id="UP000478995">
    <property type="component" value="Unassembled WGS sequence"/>
</dbReference>
<dbReference type="PANTHER" id="PTHR34294:SF1">
    <property type="entry name" value="TRANSCRIPTIONAL REGULATOR LSRR"/>
    <property type="match status" value="1"/>
</dbReference>
<dbReference type="InterPro" id="IPR037171">
    <property type="entry name" value="NagB/RpiA_transferase-like"/>
</dbReference>
<evidence type="ECO:0000256" key="3">
    <source>
        <dbReference type="ARBA" id="ARBA00023125"/>
    </source>
</evidence>
<dbReference type="PANTHER" id="PTHR34294">
    <property type="entry name" value="TRANSCRIPTIONAL REGULATOR-RELATED"/>
    <property type="match status" value="1"/>
</dbReference>
<dbReference type="Gene3D" id="1.10.10.60">
    <property type="entry name" value="Homeodomain-like"/>
    <property type="match status" value="1"/>
</dbReference>
<comment type="caution">
    <text evidence="6">The sequence shown here is derived from an EMBL/GenBank/DDBJ whole genome shotgun (WGS) entry which is preliminary data.</text>
</comment>
<proteinExistence type="inferred from homology"/>
<dbReference type="SUPFAM" id="SSF100950">
    <property type="entry name" value="NagB/RpiA/CoA transferase-like"/>
    <property type="match status" value="1"/>
</dbReference>
<evidence type="ECO:0000256" key="2">
    <source>
        <dbReference type="ARBA" id="ARBA00023015"/>
    </source>
</evidence>
<name>A0A0C3MFN6_CLOBO</name>
<comment type="similarity">
    <text evidence="1">Belongs to the SorC transcriptional regulatory family.</text>
</comment>
<gene>
    <name evidence="6" type="ORF">FC794_13955</name>
</gene>